<keyword evidence="1" id="KW-1133">Transmembrane helix</keyword>
<dbReference type="Proteomes" id="UP001251870">
    <property type="component" value="Unassembled WGS sequence"/>
</dbReference>
<dbReference type="EMBL" id="JAVKGR010000003">
    <property type="protein sequence ID" value="MDR8018792.1"/>
    <property type="molecule type" value="Genomic_DNA"/>
</dbReference>
<accession>A0ABU2DQL5</accession>
<feature type="domain" description="Acyltransferase 3" evidence="2">
    <location>
        <begin position="15"/>
        <end position="394"/>
    </location>
</feature>
<comment type="caution">
    <text evidence="3">The sequence shown here is derived from an EMBL/GenBank/DDBJ whole genome shotgun (WGS) entry which is preliminary data.</text>
</comment>
<sequence>MTARPADPTARSRDLSVDVARVLCLLAVVAIHTAMIGIGGSAGESGHSPAVGEGNAQRLEVTNPLTELWFFAVGTWLGQVMPLFFLLGGFGAYMAMRSARSATDLLDELPTDDFARHLRRRTLRLGPPAAIFYTVMAGLTLLMVLTGLPAQMLDPALEGAGDPLWFLAAFLICQGFVRRQYRLVTTASAVRRWAVLGVMVAGIICVDTLRMIWAGQQSSAGDGLVVIGTAGTWADMLGLLNMWLLWPVMQLLGMMLAHGCWDRVRWWGWALTAVGSFSVTAALATWTWYPADMLINLNPPTLPLLSIGMTQVALFQLLRPVLAAAARRRSVQVVMALIASRAMTLYLWHMVVIILLNGVIWLLGWAPEPGSALWWWTRIPMMLTAVAVTLVVTWKLAALERPRPVLPVRRWGIPLGWTALYLAVVPNLVVTWQGLTTVTVWVGVVLLGVAVLLAGAPWAAAGRAHAGAPRVG</sequence>
<feature type="transmembrane region" description="Helical" evidence="1">
    <location>
        <begin position="438"/>
        <end position="460"/>
    </location>
</feature>
<dbReference type="InterPro" id="IPR002656">
    <property type="entry name" value="Acyl_transf_3_dom"/>
</dbReference>
<organism evidence="3 4">
    <name type="scientific">Nesterenkonia aerolata</name>
    <dbReference type="NCBI Taxonomy" id="3074079"/>
    <lineage>
        <taxon>Bacteria</taxon>
        <taxon>Bacillati</taxon>
        <taxon>Actinomycetota</taxon>
        <taxon>Actinomycetes</taxon>
        <taxon>Micrococcales</taxon>
        <taxon>Micrococcaceae</taxon>
        <taxon>Nesterenkonia</taxon>
    </lineage>
</organism>
<feature type="transmembrane region" description="Helical" evidence="1">
    <location>
        <begin position="343"/>
        <end position="363"/>
    </location>
</feature>
<dbReference type="EC" id="2.3.1.-" evidence="3"/>
<feature type="transmembrane region" description="Helical" evidence="1">
    <location>
        <begin position="225"/>
        <end position="246"/>
    </location>
</feature>
<feature type="transmembrane region" description="Helical" evidence="1">
    <location>
        <begin position="375"/>
        <end position="399"/>
    </location>
</feature>
<evidence type="ECO:0000256" key="1">
    <source>
        <dbReference type="SAM" id="Phobius"/>
    </source>
</evidence>
<name>A0ABU2DQL5_9MICC</name>
<keyword evidence="1" id="KW-0472">Membrane</keyword>
<proteinExistence type="predicted"/>
<evidence type="ECO:0000313" key="4">
    <source>
        <dbReference type="Proteomes" id="UP001251870"/>
    </source>
</evidence>
<feature type="transmembrane region" description="Helical" evidence="1">
    <location>
        <begin position="301"/>
        <end position="322"/>
    </location>
</feature>
<evidence type="ECO:0000259" key="2">
    <source>
        <dbReference type="Pfam" id="PF01757"/>
    </source>
</evidence>
<keyword evidence="4" id="KW-1185">Reference proteome</keyword>
<feature type="transmembrane region" description="Helical" evidence="1">
    <location>
        <begin position="193"/>
        <end position="213"/>
    </location>
</feature>
<dbReference type="GO" id="GO:0016746">
    <property type="term" value="F:acyltransferase activity"/>
    <property type="evidence" value="ECO:0007669"/>
    <property type="project" value="UniProtKB-KW"/>
</dbReference>
<keyword evidence="3" id="KW-0808">Transferase</keyword>
<gene>
    <name evidence="3" type="ORF">RIL96_04345</name>
</gene>
<dbReference type="Pfam" id="PF01757">
    <property type="entry name" value="Acyl_transf_3"/>
    <property type="match status" value="1"/>
</dbReference>
<feature type="transmembrane region" description="Helical" evidence="1">
    <location>
        <begin position="68"/>
        <end position="93"/>
    </location>
</feature>
<feature type="transmembrane region" description="Helical" evidence="1">
    <location>
        <begin position="164"/>
        <end position="181"/>
    </location>
</feature>
<protein>
    <submittedName>
        <fullName evidence="3">Acyltransferase</fullName>
        <ecNumber evidence="3">2.3.1.-</ecNumber>
    </submittedName>
</protein>
<keyword evidence="1" id="KW-0812">Transmembrane</keyword>
<dbReference type="RefSeq" id="WP_310547785.1">
    <property type="nucleotide sequence ID" value="NZ_JAVKGR010000003.1"/>
</dbReference>
<evidence type="ECO:0000313" key="3">
    <source>
        <dbReference type="EMBL" id="MDR8018792.1"/>
    </source>
</evidence>
<feature type="transmembrane region" description="Helical" evidence="1">
    <location>
        <begin position="20"/>
        <end position="39"/>
    </location>
</feature>
<feature type="transmembrane region" description="Helical" evidence="1">
    <location>
        <begin position="129"/>
        <end position="152"/>
    </location>
</feature>
<feature type="transmembrane region" description="Helical" evidence="1">
    <location>
        <begin position="411"/>
        <end position="432"/>
    </location>
</feature>
<feature type="transmembrane region" description="Helical" evidence="1">
    <location>
        <begin position="266"/>
        <end position="289"/>
    </location>
</feature>
<reference evidence="3 4" key="1">
    <citation type="submission" date="2023-09" db="EMBL/GenBank/DDBJ databases">
        <title>Description of three actinobacteria isolated from air of manufacturing shop in a pharmaceutical factory.</title>
        <authorList>
            <person name="Zhang D.-F."/>
        </authorList>
    </citation>
    <scope>NUCLEOTIDE SEQUENCE [LARGE SCALE GENOMIC DNA]</scope>
    <source>
        <strain evidence="3 4">LY-0111</strain>
    </source>
</reference>
<keyword evidence="3" id="KW-0012">Acyltransferase</keyword>